<dbReference type="GeneID" id="70224557"/>
<dbReference type="GO" id="GO:0008270">
    <property type="term" value="F:zinc ion binding"/>
    <property type="evidence" value="ECO:0007669"/>
    <property type="project" value="InterPro"/>
</dbReference>
<dbReference type="GO" id="GO:0005634">
    <property type="term" value="C:nucleus"/>
    <property type="evidence" value="ECO:0007669"/>
    <property type="project" value="UniProtKB-SubCell"/>
</dbReference>
<dbReference type="Pfam" id="PF00172">
    <property type="entry name" value="Zn_clus"/>
    <property type="match status" value="1"/>
</dbReference>
<dbReference type="SUPFAM" id="SSF57701">
    <property type="entry name" value="Zn2/Cys6 DNA-binding domain"/>
    <property type="match status" value="1"/>
</dbReference>
<name>A0A9P9FYA8_FUSRE</name>
<dbReference type="Pfam" id="PF11951">
    <property type="entry name" value="Fungal_trans_2"/>
    <property type="match status" value="1"/>
</dbReference>
<comment type="subcellular location">
    <subcellularLocation>
        <location evidence="1">Nucleus</location>
    </subcellularLocation>
</comment>
<evidence type="ECO:0000259" key="3">
    <source>
        <dbReference type="PROSITE" id="PS50048"/>
    </source>
</evidence>
<dbReference type="GO" id="GO:0045944">
    <property type="term" value="P:positive regulation of transcription by RNA polymerase II"/>
    <property type="evidence" value="ECO:0007669"/>
    <property type="project" value="TreeGrafter"/>
</dbReference>
<evidence type="ECO:0000256" key="2">
    <source>
        <dbReference type="ARBA" id="ARBA00023242"/>
    </source>
</evidence>
<evidence type="ECO:0000313" key="4">
    <source>
        <dbReference type="EMBL" id="KAH7205423.1"/>
    </source>
</evidence>
<organism evidence="4 5">
    <name type="scientific">Fusarium redolens</name>
    <dbReference type="NCBI Taxonomy" id="48865"/>
    <lineage>
        <taxon>Eukaryota</taxon>
        <taxon>Fungi</taxon>
        <taxon>Dikarya</taxon>
        <taxon>Ascomycota</taxon>
        <taxon>Pezizomycotina</taxon>
        <taxon>Sordariomycetes</taxon>
        <taxon>Hypocreomycetidae</taxon>
        <taxon>Hypocreales</taxon>
        <taxon>Nectriaceae</taxon>
        <taxon>Fusarium</taxon>
        <taxon>Fusarium redolens species complex</taxon>
    </lineage>
</organism>
<dbReference type="InterPro" id="IPR001138">
    <property type="entry name" value="Zn2Cys6_DnaBD"/>
</dbReference>
<dbReference type="PANTHER" id="PTHR37534">
    <property type="entry name" value="TRANSCRIPTIONAL ACTIVATOR PROTEIN UGA3"/>
    <property type="match status" value="1"/>
</dbReference>
<dbReference type="InterPro" id="IPR021858">
    <property type="entry name" value="Fun_TF"/>
</dbReference>
<dbReference type="EMBL" id="JAGMUX010000037">
    <property type="protein sequence ID" value="KAH7205423.1"/>
    <property type="molecule type" value="Genomic_DNA"/>
</dbReference>
<dbReference type="AlphaFoldDB" id="A0A9P9FYA8"/>
<dbReference type="PROSITE" id="PS50048">
    <property type="entry name" value="ZN2_CY6_FUNGAL_2"/>
    <property type="match status" value="1"/>
</dbReference>
<dbReference type="GO" id="GO:0000981">
    <property type="term" value="F:DNA-binding transcription factor activity, RNA polymerase II-specific"/>
    <property type="evidence" value="ECO:0007669"/>
    <property type="project" value="InterPro"/>
</dbReference>
<gene>
    <name evidence="4" type="ORF">BKA55DRAFT_586761</name>
</gene>
<keyword evidence="2" id="KW-0539">Nucleus</keyword>
<accession>A0A9P9FYA8</accession>
<dbReference type="RefSeq" id="XP_046041016.1">
    <property type="nucleotide sequence ID" value="XM_046194603.1"/>
</dbReference>
<keyword evidence="5" id="KW-1185">Reference proteome</keyword>
<dbReference type="SMART" id="SM00066">
    <property type="entry name" value="GAL4"/>
    <property type="match status" value="1"/>
</dbReference>
<dbReference type="InterPro" id="IPR036864">
    <property type="entry name" value="Zn2-C6_fun-type_DNA-bd_sf"/>
</dbReference>
<reference evidence="4" key="1">
    <citation type="journal article" date="2021" name="Nat. Commun.">
        <title>Genetic determinants of endophytism in the Arabidopsis root mycobiome.</title>
        <authorList>
            <person name="Mesny F."/>
            <person name="Miyauchi S."/>
            <person name="Thiergart T."/>
            <person name="Pickel B."/>
            <person name="Atanasova L."/>
            <person name="Karlsson M."/>
            <person name="Huettel B."/>
            <person name="Barry K.W."/>
            <person name="Haridas S."/>
            <person name="Chen C."/>
            <person name="Bauer D."/>
            <person name="Andreopoulos W."/>
            <person name="Pangilinan J."/>
            <person name="LaButti K."/>
            <person name="Riley R."/>
            <person name="Lipzen A."/>
            <person name="Clum A."/>
            <person name="Drula E."/>
            <person name="Henrissat B."/>
            <person name="Kohler A."/>
            <person name="Grigoriev I.V."/>
            <person name="Martin F.M."/>
            <person name="Hacquard S."/>
        </authorList>
    </citation>
    <scope>NUCLEOTIDE SEQUENCE</scope>
    <source>
        <strain evidence="4">MPI-CAGE-AT-0023</strain>
    </source>
</reference>
<dbReference type="PROSITE" id="PS00463">
    <property type="entry name" value="ZN2_CY6_FUNGAL_1"/>
    <property type="match status" value="1"/>
</dbReference>
<evidence type="ECO:0000256" key="1">
    <source>
        <dbReference type="ARBA" id="ARBA00004123"/>
    </source>
</evidence>
<dbReference type="PANTHER" id="PTHR37534:SF49">
    <property type="entry name" value="LYSINE BIOSYNTHESIS REGULATORY PROTEIN LYS14"/>
    <property type="match status" value="1"/>
</dbReference>
<sequence length="540" mass="61720">MDSVYQSRSIRRNRTGCWNCKSQKRRCSEERPSCSRCIRRGLACSYGLRLQWEDETRCAGIAFGRAAQHNRTPETTYYLLPIPRGRLRWLHTTADEVRRFPYGGASRRADETPDGPLAMLELSLPPSLSALPSLEHNDGTLLQYYTQEWSAHRVLSKKLENPFQRLILPRAFQFSPLLHMIMSLAAHDLFNRTHADQQHQRQEFYSSMLQHKLWSLQDVRQLLCSSKGLDDTYDSINQCERDGLLMAVMLHSLMEIATNSTSEWAVHTLGGLSMVKRYGHEPFSPEVYRFVTDYFSLSEAFLATTGTELEIEDLNGWLVPQRKSMFPILRSMHGRSQINPYTGLSSELIQNITSITSTIQHHSGAGSDRKSAAVMRTELQAVENRLSELEQWSEDSDTESLIYLNAAAFEAAAWVYLRVAQYGCDAEEIQTKSMPTLFEAIRRVHERQDALVGSVPYPLWALFIAACLAPEHERIQVLDWFEELKGCRSLSNVSSTMEATMMVWKQHDLKLINGHPRGGRVSGVPWHEAIRCLGWMLSLM</sequence>
<comment type="caution">
    <text evidence="4">The sequence shown here is derived from an EMBL/GenBank/DDBJ whole genome shotgun (WGS) entry which is preliminary data.</text>
</comment>
<dbReference type="CDD" id="cd00067">
    <property type="entry name" value="GAL4"/>
    <property type="match status" value="1"/>
</dbReference>
<proteinExistence type="predicted"/>
<dbReference type="PRINTS" id="PR00755">
    <property type="entry name" value="AFLATOXINBRP"/>
</dbReference>
<feature type="domain" description="Zn(2)-C6 fungal-type" evidence="3">
    <location>
        <begin position="16"/>
        <end position="46"/>
    </location>
</feature>
<dbReference type="Gene3D" id="4.10.240.10">
    <property type="entry name" value="Zn(2)-C6 fungal-type DNA-binding domain"/>
    <property type="match status" value="1"/>
</dbReference>
<protein>
    <submittedName>
        <fullName evidence="4">Fungal-specific transcription factor domain-containing protein</fullName>
    </submittedName>
</protein>
<dbReference type="Proteomes" id="UP000720189">
    <property type="component" value="Unassembled WGS sequence"/>
</dbReference>
<dbReference type="GO" id="GO:0000976">
    <property type="term" value="F:transcription cis-regulatory region binding"/>
    <property type="evidence" value="ECO:0007669"/>
    <property type="project" value="TreeGrafter"/>
</dbReference>
<evidence type="ECO:0000313" key="5">
    <source>
        <dbReference type="Proteomes" id="UP000720189"/>
    </source>
</evidence>
<dbReference type="OrthoDB" id="3251668at2759"/>